<proteinExistence type="predicted"/>
<organism evidence="2 3">
    <name type="scientific">Arcicella aurantiaca</name>
    <dbReference type="NCBI Taxonomy" id="591202"/>
    <lineage>
        <taxon>Bacteria</taxon>
        <taxon>Pseudomonadati</taxon>
        <taxon>Bacteroidota</taxon>
        <taxon>Cytophagia</taxon>
        <taxon>Cytophagales</taxon>
        <taxon>Flectobacillaceae</taxon>
        <taxon>Arcicella</taxon>
    </lineage>
</organism>
<dbReference type="Proteomes" id="UP000245489">
    <property type="component" value="Unassembled WGS sequence"/>
</dbReference>
<dbReference type="AlphaFoldDB" id="A0A316DY49"/>
<keyword evidence="3" id="KW-1185">Reference proteome</keyword>
<accession>A0A316DY49</accession>
<evidence type="ECO:0000313" key="3">
    <source>
        <dbReference type="Proteomes" id="UP000245489"/>
    </source>
</evidence>
<sequence>MKIHRITPQKYALDLSGTGAKLYGGRWNRVGVPLLYTSENLSLVVLENIVHIQNPAFLPIYQAITIQIPDSIQEYFIDDFPANWLTQDGFEGLRKITDDFVKTQDFLAMKVPSAIIQDEHNVLINPLHPLFKEIEIVKKQNFSFDQRLFTR</sequence>
<reference evidence="2 3" key="1">
    <citation type="submission" date="2018-05" db="EMBL/GenBank/DDBJ databases">
        <title>Genomic Encyclopedia of Archaeal and Bacterial Type Strains, Phase II (KMG-II): from individual species to whole genera.</title>
        <authorList>
            <person name="Goeker M."/>
        </authorList>
    </citation>
    <scope>NUCLEOTIDE SEQUENCE [LARGE SCALE GENOMIC DNA]</scope>
    <source>
        <strain evidence="2 3">DSM 22214</strain>
    </source>
</reference>
<dbReference type="Pfam" id="PF08808">
    <property type="entry name" value="RES"/>
    <property type="match status" value="1"/>
</dbReference>
<comment type="caution">
    <text evidence="2">The sequence shown here is derived from an EMBL/GenBank/DDBJ whole genome shotgun (WGS) entry which is preliminary data.</text>
</comment>
<feature type="domain" description="RES" evidence="1">
    <location>
        <begin position="14"/>
        <end position="138"/>
    </location>
</feature>
<dbReference type="SMART" id="SM00953">
    <property type="entry name" value="RES"/>
    <property type="match status" value="1"/>
</dbReference>
<name>A0A316DY49_9BACT</name>
<dbReference type="RefSeq" id="WP_109743974.1">
    <property type="nucleotide sequence ID" value="NZ_QGGO01000018.1"/>
</dbReference>
<protein>
    <submittedName>
        <fullName evidence="2">RES domain-containing protein</fullName>
    </submittedName>
</protein>
<dbReference type="OrthoDB" id="9789501at2"/>
<gene>
    <name evidence="2" type="ORF">LV89_03282</name>
</gene>
<evidence type="ECO:0000313" key="2">
    <source>
        <dbReference type="EMBL" id="PWK23014.1"/>
    </source>
</evidence>
<dbReference type="InterPro" id="IPR014914">
    <property type="entry name" value="RES_dom"/>
</dbReference>
<dbReference type="EMBL" id="QGGO01000018">
    <property type="protein sequence ID" value="PWK23014.1"/>
    <property type="molecule type" value="Genomic_DNA"/>
</dbReference>
<evidence type="ECO:0000259" key="1">
    <source>
        <dbReference type="SMART" id="SM00953"/>
    </source>
</evidence>